<gene>
    <name evidence="5" type="ORF">U27_00586</name>
</gene>
<dbReference type="GO" id="GO:0003700">
    <property type="term" value="F:DNA-binding transcription factor activity"/>
    <property type="evidence" value="ECO:0007669"/>
    <property type="project" value="TreeGrafter"/>
</dbReference>
<dbReference type="CDD" id="cd01392">
    <property type="entry name" value="HTH_LacI"/>
    <property type="match status" value="1"/>
</dbReference>
<dbReference type="EMBL" id="DF820474">
    <property type="protein sequence ID" value="GAK60688.1"/>
    <property type="molecule type" value="Genomic_DNA"/>
</dbReference>
<feature type="domain" description="HTH lacI-type" evidence="4">
    <location>
        <begin position="36"/>
        <end position="90"/>
    </location>
</feature>
<sequence>MVNDYHIKVIVYYLQKFKNQGFKKLGFCSWHFMAKVTIKDIAALLNTSSKTVSKALNDQPGVSEELRQKIKDTAQALNYVPNIFGKGLSGQSLNTVGFIVPDNVNPSYSVVLRGAEKKAAESHYNLILCNSNEDVQREQELTLLLIGKHVDGVIICPAYHPEANPNIALLQQFGMPYILFNRTIPHQKHPCVKTDNFRAGYLAGQYLLGKGHTRVLHVTCRDSVIAVEERINGLKAAFQDAQISLPPANIYRCCEMSIESAHNEMIPILTARQDFTAVLAFNDIIAFGIMKAIREAKYRIPADIAVMGFDNLLFSDVCLTPLTTVNQNLYAIGTTAMEMLLQQIHGEDHGEIPAIPEPFIVERESV</sequence>
<protein>
    <submittedName>
        <fullName evidence="5">Periplasmic binding protein and sugar binding domain of the LacI</fullName>
    </submittedName>
</protein>
<dbReference type="GO" id="GO:0000976">
    <property type="term" value="F:transcription cis-regulatory region binding"/>
    <property type="evidence" value="ECO:0007669"/>
    <property type="project" value="TreeGrafter"/>
</dbReference>
<keyword evidence="2" id="KW-0238">DNA-binding</keyword>
<dbReference type="InterPro" id="IPR010982">
    <property type="entry name" value="Lambda_DNA-bd_dom_sf"/>
</dbReference>
<dbReference type="STRING" id="1499967.U27_00586"/>
<dbReference type="InterPro" id="IPR001761">
    <property type="entry name" value="Peripla_BP/Lac1_sug-bd_dom"/>
</dbReference>
<dbReference type="SUPFAM" id="SSF53822">
    <property type="entry name" value="Periplasmic binding protein-like I"/>
    <property type="match status" value="1"/>
</dbReference>
<dbReference type="SUPFAM" id="SSF47413">
    <property type="entry name" value="lambda repressor-like DNA-binding domains"/>
    <property type="match status" value="1"/>
</dbReference>
<dbReference type="Pfam" id="PF00356">
    <property type="entry name" value="LacI"/>
    <property type="match status" value="1"/>
</dbReference>
<accession>A0A081C7Y3</accession>
<dbReference type="Pfam" id="PF00532">
    <property type="entry name" value="Peripla_BP_1"/>
    <property type="match status" value="1"/>
</dbReference>
<proteinExistence type="predicted"/>
<dbReference type="CDD" id="cd06267">
    <property type="entry name" value="PBP1_LacI_sugar_binding-like"/>
    <property type="match status" value="1"/>
</dbReference>
<evidence type="ECO:0000313" key="6">
    <source>
        <dbReference type="Proteomes" id="UP000030661"/>
    </source>
</evidence>
<dbReference type="eggNOG" id="COG1609">
    <property type="taxonomic scope" value="Bacteria"/>
</dbReference>
<evidence type="ECO:0000256" key="2">
    <source>
        <dbReference type="ARBA" id="ARBA00023125"/>
    </source>
</evidence>
<evidence type="ECO:0000256" key="3">
    <source>
        <dbReference type="ARBA" id="ARBA00023163"/>
    </source>
</evidence>
<evidence type="ECO:0000313" key="5">
    <source>
        <dbReference type="EMBL" id="GAK60688.1"/>
    </source>
</evidence>
<evidence type="ECO:0000256" key="1">
    <source>
        <dbReference type="ARBA" id="ARBA00023015"/>
    </source>
</evidence>
<keyword evidence="1" id="KW-0805">Transcription regulation</keyword>
<dbReference type="PANTHER" id="PTHR30146">
    <property type="entry name" value="LACI-RELATED TRANSCRIPTIONAL REPRESSOR"/>
    <property type="match status" value="1"/>
</dbReference>
<dbReference type="AlphaFoldDB" id="A0A081C7Y3"/>
<dbReference type="Gene3D" id="3.40.50.2300">
    <property type="match status" value="2"/>
</dbReference>
<reference evidence="5" key="1">
    <citation type="journal article" date="2015" name="PeerJ">
        <title>First genomic representation of candidate bacterial phylum KSB3 points to enhanced environmental sensing as a trigger of wastewater bulking.</title>
        <authorList>
            <person name="Sekiguchi Y."/>
            <person name="Ohashi A."/>
            <person name="Parks D.H."/>
            <person name="Yamauchi T."/>
            <person name="Tyson G.W."/>
            <person name="Hugenholtz P."/>
        </authorList>
    </citation>
    <scope>NUCLEOTIDE SEQUENCE [LARGE SCALE GENOMIC DNA]</scope>
</reference>
<keyword evidence="6" id="KW-1185">Reference proteome</keyword>
<dbReference type="HOGENOM" id="CLU_037628_6_1_0"/>
<name>A0A081C7Y3_VECG1</name>
<dbReference type="Gene3D" id="1.10.260.40">
    <property type="entry name" value="lambda repressor-like DNA-binding domains"/>
    <property type="match status" value="1"/>
</dbReference>
<organism evidence="5">
    <name type="scientific">Vecturithrix granuli</name>
    <dbReference type="NCBI Taxonomy" id="1499967"/>
    <lineage>
        <taxon>Bacteria</taxon>
        <taxon>Candidatus Moduliflexota</taxon>
        <taxon>Candidatus Vecturitrichia</taxon>
        <taxon>Candidatus Vecturitrichales</taxon>
        <taxon>Candidatus Vecturitrichaceae</taxon>
        <taxon>Candidatus Vecturithrix</taxon>
    </lineage>
</organism>
<dbReference type="InterPro" id="IPR000843">
    <property type="entry name" value="HTH_LacI"/>
</dbReference>
<dbReference type="Proteomes" id="UP000030661">
    <property type="component" value="Unassembled WGS sequence"/>
</dbReference>
<keyword evidence="3" id="KW-0804">Transcription</keyword>
<dbReference type="SMART" id="SM00354">
    <property type="entry name" value="HTH_LACI"/>
    <property type="match status" value="1"/>
</dbReference>
<dbReference type="PROSITE" id="PS50932">
    <property type="entry name" value="HTH_LACI_2"/>
    <property type="match status" value="1"/>
</dbReference>
<dbReference type="PANTHER" id="PTHR30146:SF109">
    <property type="entry name" value="HTH-TYPE TRANSCRIPTIONAL REGULATOR GALS"/>
    <property type="match status" value="1"/>
</dbReference>
<dbReference type="InterPro" id="IPR028082">
    <property type="entry name" value="Peripla_BP_I"/>
</dbReference>
<evidence type="ECO:0000259" key="4">
    <source>
        <dbReference type="PROSITE" id="PS50932"/>
    </source>
</evidence>